<dbReference type="InterPro" id="IPR020846">
    <property type="entry name" value="MFS_dom"/>
</dbReference>
<dbReference type="InterPro" id="IPR011701">
    <property type="entry name" value="MFS"/>
</dbReference>
<feature type="transmembrane region" description="Helical" evidence="8">
    <location>
        <begin position="217"/>
        <end position="237"/>
    </location>
</feature>
<keyword evidence="11" id="KW-1185">Reference proteome</keyword>
<feature type="transmembrane region" description="Helical" evidence="8">
    <location>
        <begin position="161"/>
        <end position="181"/>
    </location>
</feature>
<feature type="transmembrane region" description="Helical" evidence="8">
    <location>
        <begin position="100"/>
        <end position="121"/>
    </location>
</feature>
<dbReference type="InterPro" id="IPR001958">
    <property type="entry name" value="Tet-R_TetA/multi-R_MdtG-like"/>
</dbReference>
<feature type="transmembrane region" description="Helical" evidence="8">
    <location>
        <begin position="75"/>
        <end position="94"/>
    </location>
</feature>
<feature type="domain" description="Major facilitator superfamily (MFS) profile" evidence="9">
    <location>
        <begin position="4"/>
        <end position="399"/>
    </location>
</feature>
<dbReference type="AlphaFoldDB" id="A0A2R8APD1"/>
<accession>A0A2R8APD1</accession>
<evidence type="ECO:0000256" key="5">
    <source>
        <dbReference type="ARBA" id="ARBA00022692"/>
    </source>
</evidence>
<dbReference type="GO" id="GO:0016020">
    <property type="term" value="C:membrane"/>
    <property type="evidence" value="ECO:0007669"/>
    <property type="project" value="UniProtKB-SubCell"/>
</dbReference>
<dbReference type="Proteomes" id="UP000244904">
    <property type="component" value="Unassembled WGS sequence"/>
</dbReference>
<evidence type="ECO:0000256" key="4">
    <source>
        <dbReference type="ARBA" id="ARBA00022448"/>
    </source>
</evidence>
<dbReference type="Gene3D" id="1.20.1250.20">
    <property type="entry name" value="MFS general substrate transporter like domains"/>
    <property type="match status" value="1"/>
</dbReference>
<dbReference type="OrthoDB" id="9764259at2"/>
<protein>
    <submittedName>
        <fullName evidence="10">Tetracycline resistance protein, class C</fullName>
    </submittedName>
</protein>
<gene>
    <name evidence="10" type="primary">tetA</name>
    <name evidence="10" type="ORF">PRI8871_00514</name>
</gene>
<dbReference type="InterPro" id="IPR005829">
    <property type="entry name" value="Sugar_transporter_CS"/>
</dbReference>
<evidence type="ECO:0000259" key="9">
    <source>
        <dbReference type="PROSITE" id="PS50850"/>
    </source>
</evidence>
<organism evidence="10 11">
    <name type="scientific">Pseudoprimorskyibacter insulae</name>
    <dbReference type="NCBI Taxonomy" id="1695997"/>
    <lineage>
        <taxon>Bacteria</taxon>
        <taxon>Pseudomonadati</taxon>
        <taxon>Pseudomonadota</taxon>
        <taxon>Alphaproteobacteria</taxon>
        <taxon>Rhodobacterales</taxon>
        <taxon>Paracoccaceae</taxon>
        <taxon>Pseudoprimorskyibacter</taxon>
    </lineage>
</organism>
<dbReference type="InterPro" id="IPR036259">
    <property type="entry name" value="MFS_trans_sf"/>
</dbReference>
<dbReference type="PROSITE" id="PS50850">
    <property type="entry name" value="MFS"/>
    <property type="match status" value="1"/>
</dbReference>
<evidence type="ECO:0000256" key="6">
    <source>
        <dbReference type="ARBA" id="ARBA00022989"/>
    </source>
</evidence>
<evidence type="ECO:0000313" key="10">
    <source>
        <dbReference type="EMBL" id="SPF77926.1"/>
    </source>
</evidence>
<comment type="subcellular location">
    <subcellularLocation>
        <location evidence="2">Membrane</location>
        <topology evidence="2">Multi-pass membrane protein</topology>
    </subcellularLocation>
</comment>
<dbReference type="CDD" id="cd17388">
    <property type="entry name" value="MFS_TetA"/>
    <property type="match status" value="1"/>
</dbReference>
<dbReference type="PANTHER" id="PTHR23504:SF15">
    <property type="entry name" value="MAJOR FACILITATOR SUPERFAMILY (MFS) PROFILE DOMAIN-CONTAINING PROTEIN"/>
    <property type="match status" value="1"/>
</dbReference>
<dbReference type="PANTHER" id="PTHR23504">
    <property type="entry name" value="MAJOR FACILITATOR SUPERFAMILY DOMAIN-CONTAINING PROTEIN 10"/>
    <property type="match status" value="1"/>
</dbReference>
<dbReference type="SUPFAM" id="SSF103473">
    <property type="entry name" value="MFS general substrate transporter"/>
    <property type="match status" value="1"/>
</dbReference>
<sequence>MNLPFLFIIATVAIDAMGIGLIFPVMPDLIQEVTGDTIGNAAVWGGILTTAFAVMQFLFGPFLGALSDRYGRRPVLLVALAVMAADYLVMAVAHTMTLLILGRIVAGITAATHSTAFAYMADISDAKQKGRNFGYLGAAFGLGFVLGPIIGGLIGQFGTRAPFYAAMALALLNLGLGTFVLRETVTDKIRRSFEWKRANPLGALLALNKLPGVGRGMAIFFLMELSFFVYPAVWAYFGHARFGWDAGMIGLSLGLYGVAMAAVQGGLVAPMHRLLGERGTMIFGLTFSIAAFAAISVVTSGFWILILTPLTALGDVAPPTLQGLLSRNAPDNQQGELQGGLTSLRAVATIIAPLVMTSVFAVFTAPDAAVFFPGAPFVLAMGLMAVALGLYLSFGRRSVA</sequence>
<evidence type="ECO:0000256" key="8">
    <source>
        <dbReference type="SAM" id="Phobius"/>
    </source>
</evidence>
<dbReference type="Pfam" id="PF07690">
    <property type="entry name" value="MFS_1"/>
    <property type="match status" value="1"/>
</dbReference>
<dbReference type="PRINTS" id="PR01035">
    <property type="entry name" value="TCRTETA"/>
</dbReference>
<feature type="transmembrane region" description="Helical" evidence="8">
    <location>
        <begin position="249"/>
        <end position="269"/>
    </location>
</feature>
<feature type="transmembrane region" description="Helical" evidence="8">
    <location>
        <begin position="370"/>
        <end position="394"/>
    </location>
</feature>
<evidence type="ECO:0000313" key="11">
    <source>
        <dbReference type="Proteomes" id="UP000244904"/>
    </source>
</evidence>
<feature type="transmembrane region" description="Helical" evidence="8">
    <location>
        <begin position="133"/>
        <end position="155"/>
    </location>
</feature>
<dbReference type="EMBL" id="OMOJ01000001">
    <property type="protein sequence ID" value="SPF77926.1"/>
    <property type="molecule type" value="Genomic_DNA"/>
</dbReference>
<reference evidence="11" key="1">
    <citation type="submission" date="2018-03" db="EMBL/GenBank/DDBJ databases">
        <authorList>
            <person name="Rodrigo-Torres L."/>
            <person name="Arahal R. D."/>
            <person name="Lucena T."/>
        </authorList>
    </citation>
    <scope>NUCLEOTIDE SEQUENCE [LARGE SCALE GENOMIC DNA]</scope>
    <source>
        <strain evidence="11">CECT 8871</strain>
    </source>
</reference>
<comment type="similarity">
    <text evidence="3">Belongs to the major facilitator superfamily. TCR/Tet family.</text>
</comment>
<keyword evidence="5 8" id="KW-0812">Transmembrane</keyword>
<evidence type="ECO:0000256" key="3">
    <source>
        <dbReference type="ARBA" id="ARBA00007520"/>
    </source>
</evidence>
<dbReference type="GO" id="GO:0022857">
    <property type="term" value="F:transmembrane transporter activity"/>
    <property type="evidence" value="ECO:0007669"/>
    <property type="project" value="InterPro"/>
</dbReference>
<dbReference type="RefSeq" id="WP_108884606.1">
    <property type="nucleotide sequence ID" value="NZ_OMOJ01000001.1"/>
</dbReference>
<evidence type="ECO:0000256" key="1">
    <source>
        <dbReference type="ARBA" id="ARBA00003279"/>
    </source>
</evidence>
<name>A0A2R8APD1_9RHOB</name>
<feature type="transmembrane region" description="Helical" evidence="8">
    <location>
        <begin position="281"/>
        <end position="306"/>
    </location>
</feature>
<keyword evidence="4" id="KW-0813">Transport</keyword>
<evidence type="ECO:0000256" key="7">
    <source>
        <dbReference type="ARBA" id="ARBA00023136"/>
    </source>
</evidence>
<keyword evidence="6 8" id="KW-1133">Transmembrane helix</keyword>
<dbReference type="PROSITE" id="PS00216">
    <property type="entry name" value="SUGAR_TRANSPORT_1"/>
    <property type="match status" value="1"/>
</dbReference>
<evidence type="ECO:0000256" key="2">
    <source>
        <dbReference type="ARBA" id="ARBA00004141"/>
    </source>
</evidence>
<keyword evidence="7 8" id="KW-0472">Membrane</keyword>
<proteinExistence type="inferred from homology"/>
<comment type="function">
    <text evidence="1">Resistance to tetracycline by an active tetracycline efflux. This is an energy-dependent process that decreases the accumulation of the antibiotic in whole cells. This protein functions as a metal-tetracycline/H(+) antiporter.</text>
</comment>
<feature type="transmembrane region" description="Helical" evidence="8">
    <location>
        <begin position="42"/>
        <end position="63"/>
    </location>
</feature>
<feature type="transmembrane region" description="Helical" evidence="8">
    <location>
        <begin position="344"/>
        <end position="363"/>
    </location>
</feature>